<evidence type="ECO:0000256" key="1">
    <source>
        <dbReference type="SAM" id="Phobius"/>
    </source>
</evidence>
<protein>
    <recommendedName>
        <fullName evidence="6">Ig-like domain-containing protein</fullName>
    </recommendedName>
</protein>
<evidence type="ECO:0008006" key="6">
    <source>
        <dbReference type="Google" id="ProtNLM"/>
    </source>
</evidence>
<comment type="caution">
    <text evidence="4">The sequence shown here is derived from an EMBL/GenBank/DDBJ whole genome shotgun (WGS) entry which is preliminary data.</text>
</comment>
<proteinExistence type="predicted"/>
<dbReference type="SUPFAM" id="SSF48726">
    <property type="entry name" value="Immunoglobulin"/>
    <property type="match status" value="1"/>
</dbReference>
<dbReference type="InterPro" id="IPR013783">
    <property type="entry name" value="Ig-like_fold"/>
</dbReference>
<dbReference type="Proteomes" id="UP000316759">
    <property type="component" value="Unassembled WGS sequence"/>
</dbReference>
<reference evidence="4 5" key="1">
    <citation type="submission" date="2019-04" db="EMBL/GenBank/DDBJ databases">
        <title>Annotation for the trematode Fasciola gigantica.</title>
        <authorList>
            <person name="Choi Y.-J."/>
        </authorList>
    </citation>
    <scope>NUCLEOTIDE SEQUENCE [LARGE SCALE GENOMIC DNA]</scope>
    <source>
        <strain evidence="4">Uganda_cow_1</strain>
    </source>
</reference>
<dbReference type="Gene3D" id="2.60.40.10">
    <property type="entry name" value="Immunoglobulins"/>
    <property type="match status" value="1"/>
</dbReference>
<feature type="domain" description="Immunoglobulin" evidence="3">
    <location>
        <begin position="64"/>
        <end position="140"/>
    </location>
</feature>
<keyword evidence="1" id="KW-0812">Transmembrane</keyword>
<dbReference type="InterPro" id="IPR036179">
    <property type="entry name" value="Ig-like_dom_sf"/>
</dbReference>
<evidence type="ECO:0000313" key="4">
    <source>
        <dbReference type="EMBL" id="TPP50540.1"/>
    </source>
</evidence>
<evidence type="ECO:0000313" key="5">
    <source>
        <dbReference type="Proteomes" id="UP000316759"/>
    </source>
</evidence>
<dbReference type="AlphaFoldDB" id="A0A504XWZ7"/>
<dbReference type="InterPro" id="IPR003598">
    <property type="entry name" value="Ig_sub2"/>
</dbReference>
<organism evidence="4 5">
    <name type="scientific">Fasciola gigantica</name>
    <name type="common">Giant liver fluke</name>
    <dbReference type="NCBI Taxonomy" id="46835"/>
    <lineage>
        <taxon>Eukaryota</taxon>
        <taxon>Metazoa</taxon>
        <taxon>Spiralia</taxon>
        <taxon>Lophotrochozoa</taxon>
        <taxon>Platyhelminthes</taxon>
        <taxon>Trematoda</taxon>
        <taxon>Digenea</taxon>
        <taxon>Plagiorchiida</taxon>
        <taxon>Echinostomata</taxon>
        <taxon>Echinostomatoidea</taxon>
        <taxon>Fasciolidae</taxon>
        <taxon>Fasciola</taxon>
    </lineage>
</organism>
<dbReference type="Pfam" id="PF07679">
    <property type="entry name" value="I-set"/>
    <property type="match status" value="1"/>
</dbReference>
<dbReference type="InterPro" id="IPR013098">
    <property type="entry name" value="Ig_I-set"/>
</dbReference>
<dbReference type="InterPro" id="IPR003599">
    <property type="entry name" value="Ig_sub"/>
</dbReference>
<feature type="domain" description="Immunoglobulin subtype 2" evidence="2">
    <location>
        <begin position="70"/>
        <end position="131"/>
    </location>
</feature>
<sequence length="206" mass="24018">MGILTYIYLYAYAKHYSHKVHRIVRSLTQVRMCSDVKLLLLKLLVCLWFSGTLSFIWHVDLHSLSVIYKRNGEDVTMECLDEPHLWIRRDSEIQNQVGKYSIEEKKLRLVLKNLQISDAGEYTCRAIGGESIKTFLVVVLRELIGWSLINFLFLISEKMWSKFKQTDELTVKRGTNFTLDCCIRYSGVMDTILGRLPRKITNPLIP</sequence>
<dbReference type="OrthoDB" id="10012075at2759"/>
<accession>A0A504XWZ7</accession>
<keyword evidence="1" id="KW-1133">Transmembrane helix</keyword>
<evidence type="ECO:0000259" key="3">
    <source>
        <dbReference type="SMART" id="SM00409"/>
    </source>
</evidence>
<name>A0A504XWZ7_FASGI</name>
<dbReference type="SMART" id="SM00409">
    <property type="entry name" value="IG"/>
    <property type="match status" value="1"/>
</dbReference>
<feature type="transmembrane region" description="Helical" evidence="1">
    <location>
        <begin position="39"/>
        <end position="59"/>
    </location>
</feature>
<evidence type="ECO:0000259" key="2">
    <source>
        <dbReference type="SMART" id="SM00408"/>
    </source>
</evidence>
<feature type="transmembrane region" description="Helical" evidence="1">
    <location>
        <begin position="135"/>
        <end position="155"/>
    </location>
</feature>
<keyword evidence="1" id="KW-0472">Membrane</keyword>
<gene>
    <name evidence="4" type="ORF">FGIG_00029</name>
</gene>
<keyword evidence="5" id="KW-1185">Reference proteome</keyword>
<dbReference type="EMBL" id="SUNJ01015593">
    <property type="protein sequence ID" value="TPP50540.1"/>
    <property type="molecule type" value="Genomic_DNA"/>
</dbReference>
<dbReference type="SMART" id="SM00408">
    <property type="entry name" value="IGc2"/>
    <property type="match status" value="1"/>
</dbReference>